<organism evidence="2 3">
    <name type="scientific">Rubrivirga marina</name>
    <dbReference type="NCBI Taxonomy" id="1196024"/>
    <lineage>
        <taxon>Bacteria</taxon>
        <taxon>Pseudomonadati</taxon>
        <taxon>Rhodothermota</taxon>
        <taxon>Rhodothermia</taxon>
        <taxon>Rhodothermales</taxon>
        <taxon>Rubricoccaceae</taxon>
        <taxon>Rubrivirga</taxon>
    </lineage>
</organism>
<dbReference type="GO" id="GO:0004622">
    <property type="term" value="F:phosphatidylcholine lysophospholipase activity"/>
    <property type="evidence" value="ECO:0007669"/>
    <property type="project" value="TreeGrafter"/>
</dbReference>
<dbReference type="InterPro" id="IPR036514">
    <property type="entry name" value="SGNH_hydro_sf"/>
</dbReference>
<evidence type="ECO:0000259" key="1">
    <source>
        <dbReference type="Pfam" id="PF13472"/>
    </source>
</evidence>
<dbReference type="Gene3D" id="1.25.40.10">
    <property type="entry name" value="Tetratricopeptide repeat domain"/>
    <property type="match status" value="1"/>
</dbReference>
<sequence>MQTSPPPEPVALPRSKALVFGAIAIALPLFALLLVEGALRLAGAAEARRAPFQPAPDHPEAVVLSPDFGAQFFRGFRPGVAFDPLLVGKPAGGLRVVALGGSTTASFPYTFPYGFPARLEDRLAAMLPGQPVEVANLGMTATNSYTLWALAEPVAELRPDAVVIYSGQNEFYGAYGTGGTQGWTGTSIPLKRFLIRAGQWSTVAGLSGLLGRGEDDAGESRTMMARVVREAAIDRDSETYRAGIAQYEANLRDALQTFTEAGIPVFLSTLTSNLADQPPLGDEPEATEAYERGRRLLAAGDTAAARAAFLDAKEADGLRFRAPEALNDVVRRLADAFPNVTLVDAQARFRDAGGGLEDATLFADHLHPNARGYALLADAFADALRQTLPALGEAEDPGPAPSAIDPVEEGVARLQLTVLTSGYPFRKDRTPEQAADAARAEAQRMRAAGGADALAARVALDDLPIMNALDLAGQQARAEGDTLAALRLYGGLLHWQPFNESLMAQAVSYALANPAYDDETAILGRYATTHARDAFSYNALAAVALRRGDLDGADALLDAAERVAPDSPEMLFNRARLLVLRGDTARARVYFGRYQAAAGQ</sequence>
<proteinExistence type="predicted"/>
<dbReference type="SUPFAM" id="SSF48452">
    <property type="entry name" value="TPR-like"/>
    <property type="match status" value="1"/>
</dbReference>
<gene>
    <name evidence="2" type="ORF">BSZ37_12160</name>
</gene>
<dbReference type="Proteomes" id="UP000216339">
    <property type="component" value="Unassembled WGS sequence"/>
</dbReference>
<dbReference type="Pfam" id="PF13472">
    <property type="entry name" value="Lipase_GDSL_2"/>
    <property type="match status" value="1"/>
</dbReference>
<protein>
    <recommendedName>
        <fullName evidence="1">SGNH hydrolase-type esterase domain-containing protein</fullName>
    </recommendedName>
</protein>
<dbReference type="InterPro" id="IPR013830">
    <property type="entry name" value="SGNH_hydro"/>
</dbReference>
<dbReference type="EMBL" id="MQWD01000001">
    <property type="protein sequence ID" value="PAP77126.1"/>
    <property type="molecule type" value="Genomic_DNA"/>
</dbReference>
<dbReference type="Gene3D" id="3.40.50.1110">
    <property type="entry name" value="SGNH hydrolase"/>
    <property type="match status" value="1"/>
</dbReference>
<dbReference type="InterPro" id="IPR011990">
    <property type="entry name" value="TPR-like_helical_dom_sf"/>
</dbReference>
<keyword evidence="3" id="KW-1185">Reference proteome</keyword>
<dbReference type="AlphaFoldDB" id="A0A271J0V1"/>
<dbReference type="PANTHER" id="PTHR30383">
    <property type="entry name" value="THIOESTERASE 1/PROTEASE 1/LYSOPHOSPHOLIPASE L1"/>
    <property type="match status" value="1"/>
</dbReference>
<name>A0A271J0V1_9BACT</name>
<dbReference type="RefSeq" id="WP_095510792.1">
    <property type="nucleotide sequence ID" value="NZ_MQWD01000001.1"/>
</dbReference>
<dbReference type="InterPro" id="IPR051532">
    <property type="entry name" value="Ester_Hydrolysis_Enzymes"/>
</dbReference>
<dbReference type="OrthoDB" id="239390at2"/>
<dbReference type="PANTHER" id="PTHR30383:SF5">
    <property type="entry name" value="SGNH HYDROLASE-TYPE ESTERASE DOMAIN-CONTAINING PROTEIN"/>
    <property type="match status" value="1"/>
</dbReference>
<feature type="domain" description="SGNH hydrolase-type esterase" evidence="1">
    <location>
        <begin position="98"/>
        <end position="375"/>
    </location>
</feature>
<evidence type="ECO:0000313" key="3">
    <source>
        <dbReference type="Proteomes" id="UP000216339"/>
    </source>
</evidence>
<dbReference type="SUPFAM" id="SSF52266">
    <property type="entry name" value="SGNH hydrolase"/>
    <property type="match status" value="1"/>
</dbReference>
<evidence type="ECO:0000313" key="2">
    <source>
        <dbReference type="EMBL" id="PAP77126.1"/>
    </source>
</evidence>
<comment type="caution">
    <text evidence="2">The sequence shown here is derived from an EMBL/GenBank/DDBJ whole genome shotgun (WGS) entry which is preliminary data.</text>
</comment>
<reference evidence="2 3" key="1">
    <citation type="submission" date="2016-11" db="EMBL/GenBank/DDBJ databases">
        <title>Study of marine rhodopsin-containing bacteria.</title>
        <authorList>
            <person name="Yoshizawa S."/>
            <person name="Kumagai Y."/>
            <person name="Kogure K."/>
        </authorList>
    </citation>
    <scope>NUCLEOTIDE SEQUENCE [LARGE SCALE GENOMIC DNA]</scope>
    <source>
        <strain evidence="2 3">SAORIC-28</strain>
    </source>
</reference>
<accession>A0A271J0V1</accession>